<keyword evidence="1" id="KW-0812">Transmembrane</keyword>
<proteinExistence type="predicted"/>
<protein>
    <submittedName>
        <fullName evidence="2">Protein MgtR</fullName>
    </submittedName>
</protein>
<sequence length="37" mass="4091">MKHSHDRIIALTFFVIGLLVLLGGIWLIFESPGGMHA</sequence>
<keyword evidence="1" id="KW-0472">Membrane</keyword>
<keyword evidence="1" id="KW-1133">Transmembrane helix</keyword>
<name>A0A7T0DSG8_9ENTR</name>
<dbReference type="InterPro" id="IPR049815">
    <property type="entry name" value="MgtR-like"/>
</dbReference>
<feature type="transmembrane region" description="Helical" evidence="1">
    <location>
        <begin position="7"/>
        <end position="29"/>
    </location>
</feature>
<evidence type="ECO:0000313" key="2">
    <source>
        <dbReference type="EMBL" id="QPJ98663.1"/>
    </source>
</evidence>
<accession>A0A7T0DSG8</accession>
<evidence type="ECO:0000256" key="1">
    <source>
        <dbReference type="SAM" id="Phobius"/>
    </source>
</evidence>
<organism evidence="2">
    <name type="scientific">Enterobacter mori</name>
    <dbReference type="NCBI Taxonomy" id="539813"/>
    <lineage>
        <taxon>Bacteria</taxon>
        <taxon>Pseudomonadati</taxon>
        <taxon>Pseudomonadota</taxon>
        <taxon>Gammaproteobacteria</taxon>
        <taxon>Enterobacterales</taxon>
        <taxon>Enterobacteriaceae</taxon>
        <taxon>Enterobacter</taxon>
    </lineage>
</organism>
<dbReference type="NCBIfam" id="NF033229">
    <property type="entry name" value="small_MgtR"/>
    <property type="match status" value="1"/>
</dbReference>
<dbReference type="EMBL" id="CP061801">
    <property type="protein sequence ID" value="QPJ98663.1"/>
    <property type="molecule type" value="Genomic_DNA"/>
</dbReference>
<dbReference type="AlphaFoldDB" id="A0A7T0DSG8"/>
<gene>
    <name evidence="2" type="primary">mgtR</name>
    <name evidence="2" type="ORF">IDM36_11945</name>
</gene>
<reference evidence="2" key="1">
    <citation type="submission" date="2020-09" db="EMBL/GenBank/DDBJ databases">
        <title>First Report of a novel Colistin-Resistant species of Enterobacter cloacae complex Producing MCR-5 isolated from hospital sewage water.</title>
        <authorList>
            <person name="Zhou K."/>
        </authorList>
    </citation>
    <scope>NUCLEOTIDE SEQUENCE [LARGE SCALE GENOMIC DNA]</scope>
    <source>
        <strain evidence="2">HSW1412</strain>
    </source>
</reference>